<evidence type="ECO:0000313" key="2">
    <source>
        <dbReference type="EMBL" id="SVC44561.1"/>
    </source>
</evidence>
<dbReference type="AlphaFoldDB" id="A0A382MBE0"/>
<dbReference type="PANTHER" id="PTHR45445:SF2">
    <property type="entry name" value="METHYLTRANSFERASE TYPE 11 DOMAIN-CONTAINING PROTEIN"/>
    <property type="match status" value="1"/>
</dbReference>
<evidence type="ECO:0000259" key="1">
    <source>
        <dbReference type="Pfam" id="PF08241"/>
    </source>
</evidence>
<organism evidence="2">
    <name type="scientific">marine metagenome</name>
    <dbReference type="NCBI Taxonomy" id="408172"/>
    <lineage>
        <taxon>unclassified sequences</taxon>
        <taxon>metagenomes</taxon>
        <taxon>ecological metagenomes</taxon>
    </lineage>
</organism>
<dbReference type="InterPro" id="IPR013216">
    <property type="entry name" value="Methyltransf_11"/>
</dbReference>
<reference evidence="2" key="1">
    <citation type="submission" date="2018-05" db="EMBL/GenBank/DDBJ databases">
        <authorList>
            <person name="Lanie J.A."/>
            <person name="Ng W.-L."/>
            <person name="Kazmierczak K.M."/>
            <person name="Andrzejewski T.M."/>
            <person name="Davidsen T.M."/>
            <person name="Wayne K.J."/>
            <person name="Tettelin H."/>
            <person name="Glass J.I."/>
            <person name="Rusch D."/>
            <person name="Podicherti R."/>
            <person name="Tsui H.-C.T."/>
            <person name="Winkler M.E."/>
        </authorList>
    </citation>
    <scope>NUCLEOTIDE SEQUENCE</scope>
</reference>
<feature type="non-terminal residue" evidence="2">
    <location>
        <position position="153"/>
    </location>
</feature>
<accession>A0A382MBE0</accession>
<proteinExistence type="predicted"/>
<feature type="domain" description="Methyltransferase type 11" evidence="1">
    <location>
        <begin position="60"/>
        <end position="151"/>
    </location>
</feature>
<dbReference type="GO" id="GO:0008757">
    <property type="term" value="F:S-adenosylmethionine-dependent methyltransferase activity"/>
    <property type="evidence" value="ECO:0007669"/>
    <property type="project" value="InterPro"/>
</dbReference>
<dbReference type="InterPro" id="IPR029063">
    <property type="entry name" value="SAM-dependent_MTases_sf"/>
</dbReference>
<name>A0A382MBE0_9ZZZZ</name>
<sequence length="153" mass="16703">VSGAYSSERVRREYLLFHYGAESEILSLGLGPREGLGFAERTVTELLDASSLPEEGANGLDLGCAVGRSSFELARHCLEVTGIDFSLNFIRVAEVLRDRGELAYEYVTQGERLASAIARIPKEVDRSRVNFVSGDACDLSRDCGTFDVVHVAN</sequence>
<dbReference type="Gene3D" id="3.40.50.150">
    <property type="entry name" value="Vaccinia Virus protein VP39"/>
    <property type="match status" value="1"/>
</dbReference>
<dbReference type="EMBL" id="UINC01091638">
    <property type="protein sequence ID" value="SVC44561.1"/>
    <property type="molecule type" value="Genomic_DNA"/>
</dbReference>
<protein>
    <recommendedName>
        <fullName evidence="1">Methyltransferase type 11 domain-containing protein</fullName>
    </recommendedName>
</protein>
<dbReference type="Pfam" id="PF08241">
    <property type="entry name" value="Methyltransf_11"/>
    <property type="match status" value="1"/>
</dbReference>
<dbReference type="SUPFAM" id="SSF53335">
    <property type="entry name" value="S-adenosyl-L-methionine-dependent methyltransferases"/>
    <property type="match status" value="1"/>
</dbReference>
<feature type="non-terminal residue" evidence="2">
    <location>
        <position position="1"/>
    </location>
</feature>
<gene>
    <name evidence="2" type="ORF">METZ01_LOCUS297415</name>
</gene>
<dbReference type="PANTHER" id="PTHR45445">
    <property type="match status" value="1"/>
</dbReference>